<dbReference type="RefSeq" id="WP_010781243.1">
    <property type="nucleotide sequence ID" value="NZ_ASWH01000001.1"/>
</dbReference>
<proteinExistence type="predicted"/>
<accession>R2XIW3</accession>
<dbReference type="PATRIC" id="fig|1158614.3.peg.2865"/>
<evidence type="ECO:0000259" key="1">
    <source>
        <dbReference type="PROSITE" id="PS50943"/>
    </source>
</evidence>
<dbReference type="SUPFAM" id="SSF47413">
    <property type="entry name" value="lambda repressor-like DNA-binding domains"/>
    <property type="match status" value="1"/>
</dbReference>
<dbReference type="GO" id="GO:0003677">
    <property type="term" value="F:DNA binding"/>
    <property type="evidence" value="ECO:0007669"/>
    <property type="project" value="InterPro"/>
</dbReference>
<evidence type="ECO:0000313" key="4">
    <source>
        <dbReference type="Proteomes" id="UP000013750"/>
    </source>
</evidence>
<sequence length="91" mass="10111">MIDSEKEMKDLAICLSRNLVLCMCYGKPIKNNELSKKSGVSLAVITRIKNDWQGKERVQLETVVKLAAALNVEAVDLLSKNSIYQKLEGTA</sequence>
<dbReference type="InterPro" id="IPR010982">
    <property type="entry name" value="Lambda_DNA-bd_dom_sf"/>
</dbReference>
<dbReference type="PROSITE" id="PS50943">
    <property type="entry name" value="HTH_CROC1"/>
    <property type="match status" value="1"/>
</dbReference>
<dbReference type="EMBL" id="ASWH01000001">
    <property type="protein sequence ID" value="EOW81785.1"/>
    <property type="molecule type" value="Genomic_DNA"/>
</dbReference>
<reference evidence="3 5" key="2">
    <citation type="submission" date="2013-03" db="EMBL/GenBank/DDBJ databases">
        <title>The Genome Sequence of Enterococcus gilvus ATCC BAA-350 (PacBio/Illumina hybrid assembly).</title>
        <authorList>
            <consortium name="The Broad Institute Genomics Platform"/>
            <consortium name="The Broad Institute Genome Sequencing Center for Infectious Disease"/>
            <person name="Earl A."/>
            <person name="Russ C."/>
            <person name="Gilmore M."/>
            <person name="Surin D."/>
            <person name="Walker B."/>
            <person name="Young S."/>
            <person name="Zeng Q."/>
            <person name="Gargeya S."/>
            <person name="Fitzgerald M."/>
            <person name="Haas B."/>
            <person name="Abouelleil A."/>
            <person name="Allen A.W."/>
            <person name="Alvarado L."/>
            <person name="Arachchi H.M."/>
            <person name="Berlin A.M."/>
            <person name="Chapman S.B."/>
            <person name="Gainer-Dewar J."/>
            <person name="Goldberg J."/>
            <person name="Griggs A."/>
            <person name="Gujja S."/>
            <person name="Hansen M."/>
            <person name="Howarth C."/>
            <person name="Imamovic A."/>
            <person name="Ireland A."/>
            <person name="Larimer J."/>
            <person name="McCowan C."/>
            <person name="Murphy C."/>
            <person name="Pearson M."/>
            <person name="Poon T.W."/>
            <person name="Priest M."/>
            <person name="Roberts A."/>
            <person name="Saif S."/>
            <person name="Shea T."/>
            <person name="Sisk P."/>
            <person name="Sykes S."/>
            <person name="Wortman J."/>
            <person name="Nusbaum C."/>
            <person name="Birren B."/>
        </authorList>
    </citation>
    <scope>NUCLEOTIDE SEQUENCE [LARGE SCALE GENOMIC DNA]</scope>
    <source>
        <strain evidence="3 5">ATCC BAA-350</strain>
    </source>
</reference>
<dbReference type="CDD" id="cd00093">
    <property type="entry name" value="HTH_XRE"/>
    <property type="match status" value="1"/>
</dbReference>
<dbReference type="Proteomes" id="UP000014160">
    <property type="component" value="Unassembled WGS sequence"/>
</dbReference>
<dbReference type="OrthoDB" id="2187800at2"/>
<dbReference type="Gene3D" id="1.10.260.40">
    <property type="entry name" value="lambda repressor-like DNA-binding domains"/>
    <property type="match status" value="1"/>
</dbReference>
<comment type="caution">
    <text evidence="2">The sequence shown here is derived from an EMBL/GenBank/DDBJ whole genome shotgun (WGS) entry which is preliminary data.</text>
</comment>
<dbReference type="EMBL" id="AJDQ01000009">
    <property type="protein sequence ID" value="EOI54839.1"/>
    <property type="molecule type" value="Genomic_DNA"/>
</dbReference>
<dbReference type="HOGENOM" id="CLU_186721_0_0_9"/>
<dbReference type="eggNOG" id="ENOG50306T0">
    <property type="taxonomic scope" value="Bacteria"/>
</dbReference>
<organism evidence="2 4">
    <name type="scientific">Enterococcus gilvus ATCC BAA-350</name>
    <dbReference type="NCBI Taxonomy" id="1158614"/>
    <lineage>
        <taxon>Bacteria</taxon>
        <taxon>Bacillati</taxon>
        <taxon>Bacillota</taxon>
        <taxon>Bacilli</taxon>
        <taxon>Lactobacillales</taxon>
        <taxon>Enterococcaceae</taxon>
        <taxon>Enterococcus</taxon>
    </lineage>
</organism>
<dbReference type="Pfam" id="PF13443">
    <property type="entry name" value="HTH_26"/>
    <property type="match status" value="1"/>
</dbReference>
<evidence type="ECO:0000313" key="5">
    <source>
        <dbReference type="Proteomes" id="UP000014160"/>
    </source>
</evidence>
<evidence type="ECO:0000313" key="3">
    <source>
        <dbReference type="EMBL" id="EOW81785.1"/>
    </source>
</evidence>
<protein>
    <recommendedName>
        <fullName evidence="1">HTH cro/C1-type domain-containing protein</fullName>
    </recommendedName>
</protein>
<feature type="domain" description="HTH cro/C1-type" evidence="1">
    <location>
        <begin position="33"/>
        <end position="77"/>
    </location>
</feature>
<dbReference type="AlphaFoldDB" id="R2XIW3"/>
<keyword evidence="5" id="KW-1185">Reference proteome</keyword>
<gene>
    <name evidence="3" type="ORF">I592_01085</name>
    <name evidence="2" type="ORF">UKC_02876</name>
</gene>
<name>R2XIW3_9ENTE</name>
<reference evidence="2 4" key="1">
    <citation type="submission" date="2013-02" db="EMBL/GenBank/DDBJ databases">
        <title>The Genome Sequence of Enterococcus gilvus ATCC BAA-350.</title>
        <authorList>
            <consortium name="The Broad Institute Genome Sequencing Platform"/>
            <consortium name="The Broad Institute Genome Sequencing Center for Infectious Disease"/>
            <person name="Earl A.M."/>
            <person name="Gilmore M.S."/>
            <person name="Lebreton F."/>
            <person name="Walker B."/>
            <person name="Young S.K."/>
            <person name="Zeng Q."/>
            <person name="Gargeya S."/>
            <person name="Fitzgerald M."/>
            <person name="Haas B."/>
            <person name="Abouelleil A."/>
            <person name="Alvarado L."/>
            <person name="Arachchi H.M."/>
            <person name="Berlin A.M."/>
            <person name="Chapman S.B."/>
            <person name="Dewar J."/>
            <person name="Goldberg J."/>
            <person name="Griggs A."/>
            <person name="Gujja S."/>
            <person name="Hansen M."/>
            <person name="Howarth C."/>
            <person name="Imamovic A."/>
            <person name="Larimer J."/>
            <person name="McCowan C."/>
            <person name="Murphy C."/>
            <person name="Neiman D."/>
            <person name="Pearson M."/>
            <person name="Priest M."/>
            <person name="Roberts A."/>
            <person name="Saif S."/>
            <person name="Shea T."/>
            <person name="Sisk P."/>
            <person name="Sykes S."/>
            <person name="Wortman J."/>
            <person name="Nusbaum C."/>
            <person name="Birren B."/>
        </authorList>
    </citation>
    <scope>NUCLEOTIDE SEQUENCE [LARGE SCALE GENOMIC DNA]</scope>
    <source>
        <strain evidence="2 4">ATCC BAA-350</strain>
    </source>
</reference>
<dbReference type="InterPro" id="IPR001387">
    <property type="entry name" value="Cro/C1-type_HTH"/>
</dbReference>
<evidence type="ECO:0000313" key="2">
    <source>
        <dbReference type="EMBL" id="EOI54839.1"/>
    </source>
</evidence>
<dbReference type="Proteomes" id="UP000013750">
    <property type="component" value="Unassembled WGS sequence"/>
</dbReference>